<evidence type="ECO:0000256" key="4">
    <source>
        <dbReference type="ARBA" id="ARBA00004657"/>
    </source>
</evidence>
<dbReference type="InterPro" id="IPR008603">
    <property type="entry name" value="DCTN4"/>
</dbReference>
<evidence type="ECO:0000256" key="10">
    <source>
        <dbReference type="ARBA" id="ARBA00023054"/>
    </source>
</evidence>
<dbReference type="AlphaFoldDB" id="A0A9N9QHG9"/>
<evidence type="ECO:0000256" key="13">
    <source>
        <dbReference type="ARBA" id="ARBA00034864"/>
    </source>
</evidence>
<evidence type="ECO:0000256" key="3">
    <source>
        <dbReference type="ARBA" id="ARBA00004544"/>
    </source>
</evidence>
<proteinExistence type="inferred from homology"/>
<comment type="subcellular location">
    <subcellularLocation>
        <location evidence="3">Cytoplasm</location>
        <location evidence="3">Cell cortex</location>
    </subcellularLocation>
    <subcellularLocation>
        <location evidence="1">Cytoplasm</location>
        <location evidence="1">Cytoskeleton</location>
        <location evidence="1">Microtubule organizing center</location>
        <location evidence="1">Centrosome</location>
    </subcellularLocation>
    <subcellularLocation>
        <location evidence="2">Cytoplasm</location>
        <location evidence="2">Cytoskeleton</location>
        <location evidence="2">Stress fiber</location>
    </subcellularLocation>
    <subcellularLocation>
        <location evidence="4">Cytoplasm</location>
        <location evidence="4">Myofibril</location>
    </subcellularLocation>
</comment>
<dbReference type="GO" id="GO:0030016">
    <property type="term" value="C:myofibril"/>
    <property type="evidence" value="ECO:0007669"/>
    <property type="project" value="UniProtKB-SubCell"/>
</dbReference>
<evidence type="ECO:0000256" key="5">
    <source>
        <dbReference type="ARBA" id="ARBA00022490"/>
    </source>
</evidence>
<name>A0A9N9QHG9_9CUCU</name>
<evidence type="ECO:0000256" key="12">
    <source>
        <dbReference type="ARBA" id="ARBA00034776"/>
    </source>
</evidence>
<keyword evidence="5" id="KW-0963">Cytoplasm</keyword>
<dbReference type="Pfam" id="PF05502">
    <property type="entry name" value="Dynactin_p62"/>
    <property type="match status" value="2"/>
</dbReference>
<keyword evidence="10" id="KW-0175">Coiled coil</keyword>
<keyword evidence="8" id="KW-0832">Ubl conjugation</keyword>
<evidence type="ECO:0000256" key="8">
    <source>
        <dbReference type="ARBA" id="ARBA00022843"/>
    </source>
</evidence>
<keyword evidence="9" id="KW-0007">Acetylation</keyword>
<evidence type="ECO:0000256" key="7">
    <source>
        <dbReference type="ARBA" id="ARBA00022553"/>
    </source>
</evidence>
<dbReference type="PANTHER" id="PTHR13034:SF2">
    <property type="entry name" value="DYNACTIN SUBUNIT 4"/>
    <property type="match status" value="1"/>
</dbReference>
<keyword evidence="16" id="KW-1185">Reference proteome</keyword>
<protein>
    <recommendedName>
        <fullName evidence="13">Dynactin subunit 4</fullName>
    </recommendedName>
</protein>
<evidence type="ECO:0000256" key="1">
    <source>
        <dbReference type="ARBA" id="ARBA00004300"/>
    </source>
</evidence>
<dbReference type="PANTHER" id="PTHR13034">
    <property type="entry name" value="DYNACTIN P62 SUBUNIT"/>
    <property type="match status" value="1"/>
</dbReference>
<dbReference type="Proteomes" id="UP001152799">
    <property type="component" value="Chromosome 2"/>
</dbReference>
<evidence type="ECO:0000313" key="15">
    <source>
        <dbReference type="EMBL" id="CAG9765219.1"/>
    </source>
</evidence>
<dbReference type="EMBL" id="OU892278">
    <property type="protein sequence ID" value="CAG9765219.1"/>
    <property type="molecule type" value="Genomic_DNA"/>
</dbReference>
<comment type="subunit">
    <text evidence="14">Subunit of dynactin, a multiprotein complex part of a tripartite complex with dynein and a adapter, such as BICDL1, BICD2 or HOOK3. The dynactin complex is built around ACTR1A/ACTB filament and consists of an actin-related filament composed of a shoulder domain, a pointed end and a barbed end. Its length is defined by its flexible shoulder domain. The soulder is composed of 2 DCTN1 subunits, 4 DCTN2 and 2 DCTN3. The 4 DCNT2 (via N-terminus) bind the ACTR1A filament and act as molecular rulers to determine the length. The pointed end is important for binding dynein-dynactin cargo adapters. Consists of 4 subunits: ACTR10, DCNT4, DCTN5 and DCTN6. The barbed end is composed of a CAPZA1:CAPZB heterodimers, which binds ACTR1A/ACTB filament and dynactin and stabilizes dynactin. Interacts with ATP7B, but not ATP7A, in a copper-dependent manner. Interacts with ANK2; this interaction is required for localization at costameres. Interacts with N4BP2L1.</text>
</comment>
<keyword evidence="6" id="KW-1017">Isopeptide bond</keyword>
<evidence type="ECO:0000313" key="16">
    <source>
        <dbReference type="Proteomes" id="UP001152799"/>
    </source>
</evidence>
<dbReference type="GO" id="GO:0005938">
    <property type="term" value="C:cell cortex"/>
    <property type="evidence" value="ECO:0007669"/>
    <property type="project" value="UniProtKB-SubCell"/>
</dbReference>
<dbReference type="GO" id="GO:0005813">
    <property type="term" value="C:centrosome"/>
    <property type="evidence" value="ECO:0007669"/>
    <property type="project" value="UniProtKB-SubCell"/>
</dbReference>
<dbReference type="GO" id="GO:0005869">
    <property type="term" value="C:dynactin complex"/>
    <property type="evidence" value="ECO:0007669"/>
    <property type="project" value="InterPro"/>
</dbReference>
<keyword evidence="7" id="KW-0597">Phosphoprotein</keyword>
<keyword evidence="11" id="KW-0206">Cytoskeleton</keyword>
<evidence type="ECO:0000256" key="14">
    <source>
        <dbReference type="ARBA" id="ARBA00093507"/>
    </source>
</evidence>
<gene>
    <name evidence="15" type="ORF">CEUTPL_LOCUS5834</name>
</gene>
<organism evidence="15 16">
    <name type="scientific">Ceutorhynchus assimilis</name>
    <name type="common">cabbage seed weevil</name>
    <dbReference type="NCBI Taxonomy" id="467358"/>
    <lineage>
        <taxon>Eukaryota</taxon>
        <taxon>Metazoa</taxon>
        <taxon>Ecdysozoa</taxon>
        <taxon>Arthropoda</taxon>
        <taxon>Hexapoda</taxon>
        <taxon>Insecta</taxon>
        <taxon>Pterygota</taxon>
        <taxon>Neoptera</taxon>
        <taxon>Endopterygota</taxon>
        <taxon>Coleoptera</taxon>
        <taxon>Polyphaga</taxon>
        <taxon>Cucujiformia</taxon>
        <taxon>Curculionidae</taxon>
        <taxon>Ceutorhynchinae</taxon>
        <taxon>Ceutorhynchus</taxon>
    </lineage>
</organism>
<dbReference type="GO" id="GO:0001725">
    <property type="term" value="C:stress fiber"/>
    <property type="evidence" value="ECO:0007669"/>
    <property type="project" value="UniProtKB-SubCell"/>
</dbReference>
<evidence type="ECO:0000256" key="11">
    <source>
        <dbReference type="ARBA" id="ARBA00023212"/>
    </source>
</evidence>
<sequence length="506" mass="57435">MSYITGPEVVSYACTCGLLKPIPQLYFCRHCSQLRCGFCVCHEVDSIFCGKCSENIPSAEARVKKNRCASCFNCPSCHQELSTRIATKGPVVNPEDAKQPSPHKKTYYLSCYFCRWNSRDVGIPDQGSATGAWPERENVHAHRLQEIMDTYKQVMMSQKQQKENDKKKQRGKFVSFTDRTGVTSSAIRKRIGLPDIPHAMLKKPNPPEPAVAKLEVEELPDSLFTDPVNLLEITTIEQRHLQPETQAATVDMLFPIHKQLSIKRSLRCRRCEHNVSKPEYNPNSVKFKIQLFAYYHIPEVRIVTVEPLRAGKTCELILKFTNPTQHETTIAIKYVDLEQQATYVEEQKLSDVIEVLEQLSLQQPTSLPSLSGSQPSSLLSLTPRQPSITVKPRKINEEVNCDVAIPDSSFILPPRDDAAEYDDSTDTHNIEDDPKLVKWRKSNKAFIKLQVTPMAHLEVGKEVICGFTMQHIYTNVIATTIENKLPQKYEHNVRVFLRLGNVVGQE</sequence>
<accession>A0A9N9QHG9</accession>
<comment type="similarity">
    <text evidence="12">Belongs to the dynactin subunit 4 family.</text>
</comment>
<reference evidence="15" key="1">
    <citation type="submission" date="2022-01" db="EMBL/GenBank/DDBJ databases">
        <authorList>
            <person name="King R."/>
        </authorList>
    </citation>
    <scope>NUCLEOTIDE SEQUENCE</scope>
</reference>
<evidence type="ECO:0000256" key="9">
    <source>
        <dbReference type="ARBA" id="ARBA00022990"/>
    </source>
</evidence>
<evidence type="ECO:0000256" key="2">
    <source>
        <dbReference type="ARBA" id="ARBA00004529"/>
    </source>
</evidence>
<dbReference type="OrthoDB" id="283815at2759"/>
<evidence type="ECO:0000256" key="6">
    <source>
        <dbReference type="ARBA" id="ARBA00022499"/>
    </source>
</evidence>